<keyword evidence="6 9" id="KW-0378">Hydrolase</keyword>
<keyword evidence="4 9" id="KW-0479">Metal-binding</keyword>
<evidence type="ECO:0000256" key="7">
    <source>
        <dbReference type="ARBA" id="ARBA00022842"/>
    </source>
</evidence>
<keyword evidence="3 9" id="KW-0540">Nuclease</keyword>
<dbReference type="InterPro" id="IPR019199">
    <property type="entry name" value="Virulence_VapD/CRISPR_Cas2"/>
</dbReference>
<dbReference type="PANTHER" id="PTHR34405:SF1">
    <property type="entry name" value="CRISPR-ASSOCIATED ENDORIBONUCLEASE CAS2"/>
    <property type="match status" value="1"/>
</dbReference>
<comment type="subunit">
    <text evidence="9">Homodimer, forms a heterotetramer with a Cas1 homodimer.</text>
</comment>
<keyword evidence="11" id="KW-1185">Reference proteome</keyword>
<dbReference type="CDD" id="cd09725">
    <property type="entry name" value="Cas2_I_II_III"/>
    <property type="match status" value="1"/>
</dbReference>
<dbReference type="EC" id="3.1.-.-" evidence="9"/>
<keyword evidence="5 9" id="KW-0255">Endonuclease</keyword>
<dbReference type="NCBIfam" id="TIGR01573">
    <property type="entry name" value="cas2"/>
    <property type="match status" value="1"/>
</dbReference>
<evidence type="ECO:0000256" key="5">
    <source>
        <dbReference type="ARBA" id="ARBA00022759"/>
    </source>
</evidence>
<protein>
    <recommendedName>
        <fullName evidence="9">CRISPR-associated endoribonuclease Cas2</fullName>
        <ecNumber evidence="9">3.1.-.-</ecNumber>
    </recommendedName>
</protein>
<gene>
    <name evidence="9 10" type="primary">cas2</name>
    <name evidence="10" type="ORF">ISU02_12820</name>
</gene>
<dbReference type="InterPro" id="IPR021127">
    <property type="entry name" value="CRISPR_associated_Cas2"/>
</dbReference>
<comment type="cofactor">
    <cofactor evidence="1 9">
        <name>Mg(2+)</name>
        <dbReference type="ChEBI" id="CHEBI:18420"/>
    </cofactor>
</comment>
<dbReference type="PANTHER" id="PTHR34405">
    <property type="entry name" value="CRISPR-ASSOCIATED ENDORIBONUCLEASE CAS2"/>
    <property type="match status" value="1"/>
</dbReference>
<feature type="binding site" evidence="9">
    <location>
        <position position="8"/>
    </location>
    <ligand>
        <name>Mg(2+)</name>
        <dbReference type="ChEBI" id="CHEBI:18420"/>
        <note>catalytic</note>
    </ligand>
</feature>
<dbReference type="HAMAP" id="MF_01471">
    <property type="entry name" value="Cas2"/>
    <property type="match status" value="1"/>
</dbReference>
<evidence type="ECO:0000256" key="6">
    <source>
        <dbReference type="ARBA" id="ARBA00022801"/>
    </source>
</evidence>
<evidence type="ECO:0000256" key="9">
    <source>
        <dbReference type="HAMAP-Rule" id="MF_01471"/>
    </source>
</evidence>
<comment type="similarity">
    <text evidence="2 9">Belongs to the CRISPR-associated endoribonuclease Cas2 protein family.</text>
</comment>
<organism evidence="10 11">
    <name type="scientific">Fusibacter ferrireducens</name>
    <dbReference type="NCBI Taxonomy" id="2785058"/>
    <lineage>
        <taxon>Bacteria</taxon>
        <taxon>Bacillati</taxon>
        <taxon>Bacillota</taxon>
        <taxon>Clostridia</taxon>
        <taxon>Eubacteriales</taxon>
        <taxon>Eubacteriales Family XII. Incertae Sedis</taxon>
        <taxon>Fusibacter</taxon>
    </lineage>
</organism>
<evidence type="ECO:0000256" key="1">
    <source>
        <dbReference type="ARBA" id="ARBA00001946"/>
    </source>
</evidence>
<comment type="caution">
    <text evidence="10">The sequence shown here is derived from an EMBL/GenBank/DDBJ whole genome shotgun (WGS) entry which is preliminary data.</text>
</comment>
<keyword evidence="8 9" id="KW-0051">Antiviral defense</keyword>
<name>A0ABR9ZU78_9FIRM</name>
<dbReference type="EMBL" id="JADKNH010000007">
    <property type="protein sequence ID" value="MBF4693995.1"/>
    <property type="molecule type" value="Genomic_DNA"/>
</dbReference>
<dbReference type="RefSeq" id="WP_194702231.1">
    <property type="nucleotide sequence ID" value="NZ_JADKNH010000007.1"/>
</dbReference>
<evidence type="ECO:0000256" key="3">
    <source>
        <dbReference type="ARBA" id="ARBA00022722"/>
    </source>
</evidence>
<keyword evidence="7 9" id="KW-0460">Magnesium</keyword>
<dbReference type="Proteomes" id="UP000614200">
    <property type="component" value="Unassembled WGS sequence"/>
</dbReference>
<proteinExistence type="inferred from homology"/>
<evidence type="ECO:0000256" key="2">
    <source>
        <dbReference type="ARBA" id="ARBA00009959"/>
    </source>
</evidence>
<sequence>MYVVLIYDIKMDLDGPRIWRRIFKICKRYMSHIQKSVFEGNLSELELMKLKNELDQYTRMDRDSVVIFISRNERWLEKRFWGVEDEKTSNFL</sequence>
<dbReference type="Pfam" id="PF09827">
    <property type="entry name" value="CRISPR_Cas2"/>
    <property type="match status" value="1"/>
</dbReference>
<comment type="function">
    <text evidence="9">CRISPR (clustered regularly interspaced short palindromic repeat), is an adaptive immune system that provides protection against mobile genetic elements (viruses, transposable elements and conjugative plasmids). CRISPR clusters contain sequences complementary to antecedent mobile elements and target invading nucleic acids. CRISPR clusters are transcribed and processed into CRISPR RNA (crRNA). Functions as a ssRNA-specific endoribonuclease. Involved in the integration of spacer DNA into the CRISPR cassette.</text>
</comment>
<evidence type="ECO:0000313" key="10">
    <source>
        <dbReference type="EMBL" id="MBF4693995.1"/>
    </source>
</evidence>
<evidence type="ECO:0000313" key="11">
    <source>
        <dbReference type="Proteomes" id="UP000614200"/>
    </source>
</evidence>
<evidence type="ECO:0000256" key="8">
    <source>
        <dbReference type="ARBA" id="ARBA00023118"/>
    </source>
</evidence>
<dbReference type="SUPFAM" id="SSF143430">
    <property type="entry name" value="TTP0101/SSO1404-like"/>
    <property type="match status" value="1"/>
</dbReference>
<accession>A0ABR9ZU78</accession>
<reference evidence="10 11" key="1">
    <citation type="submission" date="2020-11" db="EMBL/GenBank/DDBJ databases">
        <title>Fusibacter basophilias sp. nov.</title>
        <authorList>
            <person name="Qiu D."/>
        </authorList>
    </citation>
    <scope>NUCLEOTIDE SEQUENCE [LARGE SCALE GENOMIC DNA]</scope>
    <source>
        <strain evidence="10 11">Q10-2</strain>
    </source>
</reference>
<dbReference type="GO" id="GO:0004519">
    <property type="term" value="F:endonuclease activity"/>
    <property type="evidence" value="ECO:0007669"/>
    <property type="project" value="UniProtKB-KW"/>
</dbReference>
<evidence type="ECO:0000256" key="4">
    <source>
        <dbReference type="ARBA" id="ARBA00022723"/>
    </source>
</evidence>
<dbReference type="Gene3D" id="3.30.70.240">
    <property type="match status" value="1"/>
</dbReference>